<evidence type="ECO:0000313" key="3">
    <source>
        <dbReference type="EMBL" id="SVA69167.1"/>
    </source>
</evidence>
<sequence length="513" mass="57745">MKKIHYLFIILALFSFTYSQNYHWPTIGSKAMSSNFGEFRDGGYHMGIDIKTLEETGWPVYAVDDGYISRMVTNFSGYGKGLYLTLNDGNVAVYAHLEEFAFRLETIFYSLQEKNNSYIVNEYFSPEQFPFKKGDIIGYTGNTGASFGPHLHFELRNSKSQPINPLINGLNIEDYRNPRVFQIGVIPLSTSSKINGSSIPRAYPLYAATTGGGLELPDTVSCFGPIGIAIEIDDKIQGAKNKYQVQSIQLLVDDQNIFSLNYSKLDYDEKSTVNQTRENRFHRLNLGSFTKLYKLKTFSNSTIVNAGVSGILNLTPGYHKVEIQISDASGNTTRVKGTFINYPPVKIAIRDVEWNDNTIEFNIQPVTLNIPLTKISCYSYTAYGYPDEELTIIKSKKDRSGLRIQLPKSKLGKHGVSFIVKNKLGVYGSPLTWHDPNAERRLTEMDVDITFSSIEHKLIAQVKTNGFTSGNTSLRILKEDEYISIPLTKIQPTVYTSDLLLPSLFTKTKRIDA</sequence>
<evidence type="ECO:0000259" key="2">
    <source>
        <dbReference type="Pfam" id="PF01551"/>
    </source>
</evidence>
<dbReference type="CDD" id="cd12797">
    <property type="entry name" value="M23_peptidase"/>
    <property type="match status" value="1"/>
</dbReference>
<organism evidence="3">
    <name type="scientific">marine metagenome</name>
    <dbReference type="NCBI Taxonomy" id="408172"/>
    <lineage>
        <taxon>unclassified sequences</taxon>
        <taxon>metagenomes</taxon>
        <taxon>ecological metagenomes</taxon>
    </lineage>
</organism>
<reference evidence="3" key="1">
    <citation type="submission" date="2018-05" db="EMBL/GenBank/DDBJ databases">
        <authorList>
            <person name="Lanie J.A."/>
            <person name="Ng W.-L."/>
            <person name="Kazmierczak K.M."/>
            <person name="Andrzejewski T.M."/>
            <person name="Davidsen T.M."/>
            <person name="Wayne K.J."/>
            <person name="Tettelin H."/>
            <person name="Glass J.I."/>
            <person name="Rusch D."/>
            <person name="Podicherti R."/>
            <person name="Tsui H.-C.T."/>
            <person name="Winkler M.E."/>
        </authorList>
    </citation>
    <scope>NUCLEOTIDE SEQUENCE</scope>
</reference>
<dbReference type="GO" id="GO:0004222">
    <property type="term" value="F:metalloendopeptidase activity"/>
    <property type="evidence" value="ECO:0007669"/>
    <property type="project" value="TreeGrafter"/>
</dbReference>
<feature type="domain" description="M23ase beta-sheet core" evidence="2">
    <location>
        <begin position="132"/>
        <end position="165"/>
    </location>
</feature>
<dbReference type="InterPro" id="IPR050570">
    <property type="entry name" value="Cell_wall_metabolism_enzyme"/>
</dbReference>
<dbReference type="Pfam" id="PF01551">
    <property type="entry name" value="Peptidase_M23"/>
    <property type="match status" value="1"/>
</dbReference>
<dbReference type="InterPro" id="IPR011055">
    <property type="entry name" value="Dup_hybrid_motif"/>
</dbReference>
<evidence type="ECO:0000256" key="1">
    <source>
        <dbReference type="ARBA" id="ARBA00022729"/>
    </source>
</evidence>
<dbReference type="EMBL" id="UINC01016648">
    <property type="protein sequence ID" value="SVA69167.1"/>
    <property type="molecule type" value="Genomic_DNA"/>
</dbReference>
<dbReference type="Gene3D" id="2.70.70.10">
    <property type="entry name" value="Glucose Permease (Domain IIA)"/>
    <property type="match status" value="1"/>
</dbReference>
<accession>A0A381XYD5</accession>
<dbReference type="PANTHER" id="PTHR21666">
    <property type="entry name" value="PEPTIDASE-RELATED"/>
    <property type="match status" value="1"/>
</dbReference>
<protein>
    <recommendedName>
        <fullName evidence="2">M23ase beta-sheet core domain-containing protein</fullName>
    </recommendedName>
</protein>
<proteinExistence type="predicted"/>
<feature type="non-terminal residue" evidence="3">
    <location>
        <position position="513"/>
    </location>
</feature>
<name>A0A381XYD5_9ZZZZ</name>
<keyword evidence="1" id="KW-0732">Signal</keyword>
<dbReference type="InterPro" id="IPR016047">
    <property type="entry name" value="M23ase_b-sheet_dom"/>
</dbReference>
<dbReference type="PANTHER" id="PTHR21666:SF289">
    <property type="entry name" value="L-ALA--D-GLU ENDOPEPTIDASE"/>
    <property type="match status" value="1"/>
</dbReference>
<dbReference type="SUPFAM" id="SSF51261">
    <property type="entry name" value="Duplicated hybrid motif"/>
    <property type="match status" value="1"/>
</dbReference>
<dbReference type="AlphaFoldDB" id="A0A381XYD5"/>
<gene>
    <name evidence="3" type="ORF">METZ01_LOCUS122021</name>
</gene>